<evidence type="ECO:0000313" key="15">
    <source>
        <dbReference type="RefSeq" id="XP_047741480.1"/>
    </source>
</evidence>
<evidence type="ECO:0000256" key="6">
    <source>
        <dbReference type="ARBA" id="ARBA00022989"/>
    </source>
</evidence>
<keyword evidence="8 12" id="KW-0406">Ion transport</keyword>
<accession>A0A979FW44</accession>
<keyword evidence="11 12" id="KW-0407">Ion channel</keyword>
<dbReference type="OrthoDB" id="6628406at2759"/>
<dbReference type="AlphaFoldDB" id="A0A979FW44"/>
<evidence type="ECO:0000256" key="11">
    <source>
        <dbReference type="ARBA" id="ARBA00023303"/>
    </source>
</evidence>
<keyword evidence="7" id="KW-0915">Sodium</keyword>
<evidence type="ECO:0000256" key="12">
    <source>
        <dbReference type="RuleBase" id="RU000679"/>
    </source>
</evidence>
<dbReference type="PRINTS" id="PR01078">
    <property type="entry name" value="AMINACHANNEL"/>
</dbReference>
<dbReference type="Proteomes" id="UP000694843">
    <property type="component" value="Unplaced"/>
</dbReference>
<evidence type="ECO:0000256" key="4">
    <source>
        <dbReference type="ARBA" id="ARBA00022461"/>
    </source>
</evidence>
<evidence type="ECO:0000256" key="3">
    <source>
        <dbReference type="ARBA" id="ARBA00022448"/>
    </source>
</evidence>
<proteinExistence type="inferred from homology"/>
<protein>
    <submittedName>
        <fullName evidence="15">Acid-sensing ion channel 1B-like</fullName>
    </submittedName>
</protein>
<dbReference type="PANTHER" id="PTHR11690:SF300">
    <property type="entry name" value="PICKPOCKET PROTEIN 19"/>
    <property type="match status" value="1"/>
</dbReference>
<dbReference type="OMA" id="YATCWMN"/>
<dbReference type="GeneID" id="108672032"/>
<dbReference type="Pfam" id="PF00858">
    <property type="entry name" value="ASC"/>
    <property type="match status" value="1"/>
</dbReference>
<keyword evidence="6 13" id="KW-1133">Transmembrane helix</keyword>
<evidence type="ECO:0000256" key="1">
    <source>
        <dbReference type="ARBA" id="ARBA00004141"/>
    </source>
</evidence>
<organism evidence="14 15">
    <name type="scientific">Hyalella azteca</name>
    <name type="common">Amphipod</name>
    <dbReference type="NCBI Taxonomy" id="294128"/>
    <lineage>
        <taxon>Eukaryota</taxon>
        <taxon>Metazoa</taxon>
        <taxon>Ecdysozoa</taxon>
        <taxon>Arthropoda</taxon>
        <taxon>Crustacea</taxon>
        <taxon>Multicrustacea</taxon>
        <taxon>Malacostraca</taxon>
        <taxon>Eumalacostraca</taxon>
        <taxon>Peracarida</taxon>
        <taxon>Amphipoda</taxon>
        <taxon>Senticaudata</taxon>
        <taxon>Talitrida</taxon>
        <taxon>Talitroidea</taxon>
        <taxon>Hyalellidae</taxon>
        <taxon>Hyalella</taxon>
    </lineage>
</organism>
<feature type="transmembrane region" description="Helical" evidence="13">
    <location>
        <begin position="74"/>
        <end position="96"/>
    </location>
</feature>
<dbReference type="KEGG" id="hazt:108672032"/>
<sequence>MNVSNLSFKRAEMSFTEHPGSSSSRPPSVNGWCRRRKMVAKGEGCGRDGRYPVANFEQLSITGVSRVVTRDAAWWLRVVWTFVLLTCTGLTLYQVINRVLYFLSTPVSVNVQVTRNVSLRFPHVTLCNKNEYSMRALRRLQQDLANQEGVSNLTEVMAWQPKDLLQLNGMDAHVLWNLTKHAREDLVQECWFGRGVRCEEVGHWRSVLTVMGVCYQYSTDNPVTSSGKFNNLYMNLQDMEEEVSFNGERGFKILIHDPRDDPVIDVRTHGTSVDQGWGKDVRVAVREFATLHTSRRPCVEEPTYSSSQCIALCFLRALIHDTECRMPYMTGIGGSWCSNSTEYRLSLESEWRLLFMGGWNAGECGCRKQCNEDIYTMFNEAAQGNPRSAKIRVFFQDLTFDEVSEDLAYSAVALLCDIGGTLGLLLGASVLTFFEIVEITFCKLLTYIRTPCALRAN</sequence>
<reference evidence="15" key="1">
    <citation type="submission" date="2025-08" db="UniProtKB">
        <authorList>
            <consortium name="RefSeq"/>
        </authorList>
    </citation>
    <scope>IDENTIFICATION</scope>
    <source>
        <tissue evidence="15">Whole organism</tissue>
    </source>
</reference>
<dbReference type="GO" id="GO:0015280">
    <property type="term" value="F:ligand-gated sodium channel activity"/>
    <property type="evidence" value="ECO:0007669"/>
    <property type="project" value="TreeGrafter"/>
</dbReference>
<dbReference type="PANTHER" id="PTHR11690">
    <property type="entry name" value="AMILORIDE-SENSITIVE SODIUM CHANNEL-RELATED"/>
    <property type="match status" value="1"/>
</dbReference>
<dbReference type="Gene3D" id="1.10.287.820">
    <property type="entry name" value="Acid-sensing ion channel domain"/>
    <property type="match status" value="1"/>
</dbReference>
<dbReference type="RefSeq" id="XP_047741480.1">
    <property type="nucleotide sequence ID" value="XM_047885524.1"/>
</dbReference>
<evidence type="ECO:0000313" key="14">
    <source>
        <dbReference type="Proteomes" id="UP000694843"/>
    </source>
</evidence>
<keyword evidence="14" id="KW-1185">Reference proteome</keyword>
<gene>
    <name evidence="15" type="primary">LOC108672032</name>
</gene>
<keyword evidence="4 12" id="KW-0894">Sodium channel</keyword>
<dbReference type="GO" id="GO:0005886">
    <property type="term" value="C:plasma membrane"/>
    <property type="evidence" value="ECO:0007669"/>
    <property type="project" value="TreeGrafter"/>
</dbReference>
<keyword evidence="9 13" id="KW-0472">Membrane</keyword>
<comment type="similarity">
    <text evidence="2 12">Belongs to the amiloride-sensitive sodium channel (TC 1.A.6) family.</text>
</comment>
<evidence type="ECO:0000256" key="9">
    <source>
        <dbReference type="ARBA" id="ARBA00023136"/>
    </source>
</evidence>
<dbReference type="InterPro" id="IPR001873">
    <property type="entry name" value="ENaC"/>
</dbReference>
<evidence type="ECO:0000256" key="7">
    <source>
        <dbReference type="ARBA" id="ARBA00023053"/>
    </source>
</evidence>
<evidence type="ECO:0000256" key="8">
    <source>
        <dbReference type="ARBA" id="ARBA00023065"/>
    </source>
</evidence>
<evidence type="ECO:0000256" key="13">
    <source>
        <dbReference type="SAM" id="Phobius"/>
    </source>
</evidence>
<comment type="subcellular location">
    <subcellularLocation>
        <location evidence="1">Membrane</location>
        <topology evidence="1">Multi-pass membrane protein</topology>
    </subcellularLocation>
</comment>
<evidence type="ECO:0000256" key="10">
    <source>
        <dbReference type="ARBA" id="ARBA00023201"/>
    </source>
</evidence>
<keyword evidence="3 12" id="KW-0813">Transport</keyword>
<keyword evidence="5 12" id="KW-0812">Transmembrane</keyword>
<evidence type="ECO:0000256" key="5">
    <source>
        <dbReference type="ARBA" id="ARBA00022692"/>
    </source>
</evidence>
<dbReference type="Gene3D" id="1.10.287.770">
    <property type="entry name" value="YojJ-like"/>
    <property type="match status" value="1"/>
</dbReference>
<name>A0A979FW44_HYAAZ</name>
<evidence type="ECO:0000256" key="2">
    <source>
        <dbReference type="ARBA" id="ARBA00007193"/>
    </source>
</evidence>
<keyword evidence="10 12" id="KW-0739">Sodium transport</keyword>